<evidence type="ECO:0000313" key="11">
    <source>
        <dbReference type="EMBL" id="GAA3166414.1"/>
    </source>
</evidence>
<feature type="domain" description="Peptidase M43 pregnancy-associated plasma-A" evidence="10">
    <location>
        <begin position="158"/>
        <end position="301"/>
    </location>
</feature>
<feature type="compositionally biased region" description="Basic and acidic residues" evidence="9">
    <location>
        <begin position="412"/>
        <end position="421"/>
    </location>
</feature>
<dbReference type="Pfam" id="PF05572">
    <property type="entry name" value="Peptidase_M43"/>
    <property type="match status" value="1"/>
</dbReference>
<feature type="compositionally biased region" description="Low complexity" evidence="9">
    <location>
        <begin position="366"/>
        <end position="385"/>
    </location>
</feature>
<dbReference type="CDD" id="cd04275">
    <property type="entry name" value="ZnMc_pappalysin_like"/>
    <property type="match status" value="1"/>
</dbReference>
<evidence type="ECO:0000256" key="9">
    <source>
        <dbReference type="SAM" id="MobiDB-lite"/>
    </source>
</evidence>
<protein>
    <recommendedName>
        <fullName evidence="10">Peptidase M43 pregnancy-associated plasma-A domain-containing protein</fullName>
    </recommendedName>
</protein>
<dbReference type="InterPro" id="IPR008754">
    <property type="entry name" value="Peptidase_M43"/>
</dbReference>
<evidence type="ECO:0000259" key="10">
    <source>
        <dbReference type="Pfam" id="PF05572"/>
    </source>
</evidence>
<evidence type="ECO:0000256" key="5">
    <source>
        <dbReference type="ARBA" id="ARBA00022801"/>
    </source>
</evidence>
<dbReference type="Gene3D" id="3.40.390.10">
    <property type="entry name" value="Collagenase (Catalytic Domain)"/>
    <property type="match status" value="1"/>
</dbReference>
<evidence type="ECO:0000256" key="3">
    <source>
        <dbReference type="ARBA" id="ARBA00022723"/>
    </source>
</evidence>
<feature type="region of interest" description="Disordered" evidence="9">
    <location>
        <begin position="315"/>
        <end position="421"/>
    </location>
</feature>
<dbReference type="EMBL" id="BAAAUT010000098">
    <property type="protein sequence ID" value="GAA3166414.1"/>
    <property type="molecule type" value="Genomic_DNA"/>
</dbReference>
<comment type="similarity">
    <text evidence="1">Belongs to the peptidase M43B family.</text>
</comment>
<keyword evidence="2" id="KW-0645">Protease</keyword>
<evidence type="ECO:0000256" key="1">
    <source>
        <dbReference type="ARBA" id="ARBA00008721"/>
    </source>
</evidence>
<evidence type="ECO:0000256" key="8">
    <source>
        <dbReference type="ARBA" id="ARBA00023157"/>
    </source>
</evidence>
<evidence type="ECO:0000256" key="7">
    <source>
        <dbReference type="ARBA" id="ARBA00023049"/>
    </source>
</evidence>
<dbReference type="Proteomes" id="UP001500320">
    <property type="component" value="Unassembled WGS sequence"/>
</dbReference>
<organism evidence="11 12">
    <name type="scientific">Planomonospora alba</name>
    <dbReference type="NCBI Taxonomy" id="161354"/>
    <lineage>
        <taxon>Bacteria</taxon>
        <taxon>Bacillati</taxon>
        <taxon>Actinomycetota</taxon>
        <taxon>Actinomycetes</taxon>
        <taxon>Streptosporangiales</taxon>
        <taxon>Streptosporangiaceae</taxon>
        <taxon>Planomonospora</taxon>
    </lineage>
</organism>
<dbReference type="SUPFAM" id="SSF55486">
    <property type="entry name" value="Metalloproteases ('zincins'), catalytic domain"/>
    <property type="match status" value="1"/>
</dbReference>
<feature type="compositionally biased region" description="Low complexity" evidence="9">
    <location>
        <begin position="397"/>
        <end position="410"/>
    </location>
</feature>
<evidence type="ECO:0000313" key="12">
    <source>
        <dbReference type="Proteomes" id="UP001500320"/>
    </source>
</evidence>
<feature type="compositionally biased region" description="Low complexity" evidence="9">
    <location>
        <begin position="327"/>
        <end position="358"/>
    </location>
</feature>
<keyword evidence="7" id="KW-0482">Metalloprotease</keyword>
<dbReference type="PANTHER" id="PTHR47466">
    <property type="match status" value="1"/>
</dbReference>
<comment type="caution">
    <text evidence="11">The sequence shown here is derived from an EMBL/GenBank/DDBJ whole genome shotgun (WGS) entry which is preliminary data.</text>
</comment>
<keyword evidence="12" id="KW-1185">Reference proteome</keyword>
<dbReference type="PANTHER" id="PTHR47466:SF1">
    <property type="entry name" value="METALLOPROTEASE MEP1 (AFU_ORTHOLOGUE AFUA_1G07730)-RELATED"/>
    <property type="match status" value="1"/>
</dbReference>
<gene>
    <name evidence="11" type="ORF">GCM10010466_66510</name>
</gene>
<keyword evidence="4" id="KW-0732">Signal</keyword>
<keyword evidence="3" id="KW-0479">Metal-binding</keyword>
<evidence type="ECO:0000256" key="4">
    <source>
        <dbReference type="ARBA" id="ARBA00022729"/>
    </source>
</evidence>
<keyword evidence="5" id="KW-0378">Hydrolase</keyword>
<accession>A0ABP6P682</accession>
<evidence type="ECO:0000256" key="6">
    <source>
        <dbReference type="ARBA" id="ARBA00022833"/>
    </source>
</evidence>
<keyword evidence="6" id="KW-0862">Zinc</keyword>
<dbReference type="RefSeq" id="WP_344866652.1">
    <property type="nucleotide sequence ID" value="NZ_BAAAUT010000098.1"/>
</dbReference>
<keyword evidence="8" id="KW-1015">Disulfide bond</keyword>
<reference evidence="12" key="1">
    <citation type="journal article" date="2019" name="Int. J. Syst. Evol. Microbiol.">
        <title>The Global Catalogue of Microorganisms (GCM) 10K type strain sequencing project: providing services to taxonomists for standard genome sequencing and annotation.</title>
        <authorList>
            <consortium name="The Broad Institute Genomics Platform"/>
            <consortium name="The Broad Institute Genome Sequencing Center for Infectious Disease"/>
            <person name="Wu L."/>
            <person name="Ma J."/>
        </authorList>
    </citation>
    <scope>NUCLEOTIDE SEQUENCE [LARGE SCALE GENOMIC DNA]</scope>
    <source>
        <strain evidence="12">JCM 9373</strain>
    </source>
</reference>
<name>A0ABP6P682_9ACTN</name>
<dbReference type="InterPro" id="IPR024079">
    <property type="entry name" value="MetalloPept_cat_dom_sf"/>
</dbReference>
<feature type="compositionally biased region" description="Pro residues" evidence="9">
    <location>
        <begin position="386"/>
        <end position="396"/>
    </location>
</feature>
<sequence>MTESDLPQPPARDLCGTMLVHRRLLNESTTYRARRAAIENRALQYERGRRSPVREEVVTLPVVVHVVHNPAVPGQDIGDEQIHSQLAVLNRDFRAANPDREKVPPVWRPLVADAKIEFRLAAVDPEGEPTDGIIRVATERRSFSFDDAVKASATGGSDPWPTDQYLNIWVCQLGGGLLGYAQFPGGPPQTDGVVILHTAFGTTGTATAPFDGGRTATHEIGHWLDLYHIWGDDDGACTSDDRVADTPNQADANTGSPVFPHISCGNGPNGDMFMNYMDYTDDNAMFMFTRGQVTRMNACLEGVRASFLVSSRTLAGPARPAPATLTSAGPVPSGAASPAAGTAAAVPAPAPGAAAGAPAPAPSPGPAAGAAGEHQAASSAAAPAPSFGPVPGPAHWPAPGAAPGATAGTDGQDGHAARPDGEVARVLRDSERLVTEVLQDIRTAIGLVGGDRADG</sequence>
<evidence type="ECO:0000256" key="2">
    <source>
        <dbReference type="ARBA" id="ARBA00022670"/>
    </source>
</evidence>
<proteinExistence type="inferred from homology"/>